<feature type="non-terminal residue" evidence="2">
    <location>
        <position position="1"/>
    </location>
</feature>
<feature type="region of interest" description="Disordered" evidence="1">
    <location>
        <begin position="100"/>
        <end position="123"/>
    </location>
</feature>
<feature type="region of interest" description="Disordered" evidence="1">
    <location>
        <begin position="337"/>
        <end position="369"/>
    </location>
</feature>
<feature type="compositionally biased region" description="Low complexity" evidence="1">
    <location>
        <begin position="101"/>
        <end position="119"/>
    </location>
</feature>
<reference evidence="2" key="2">
    <citation type="submission" date="2021-08" db="EMBL/GenBank/DDBJ databases">
        <authorList>
            <person name="Gostincar C."/>
            <person name="Sun X."/>
            <person name="Song Z."/>
            <person name="Gunde-Cimerman N."/>
        </authorList>
    </citation>
    <scope>NUCLEOTIDE SEQUENCE</scope>
    <source>
        <strain evidence="2">EXF-9911</strain>
    </source>
</reference>
<dbReference type="OrthoDB" id="10516384at2759"/>
<organism evidence="2 3">
    <name type="scientific">Aureobasidium melanogenum</name>
    <name type="common">Aureobasidium pullulans var. melanogenum</name>
    <dbReference type="NCBI Taxonomy" id="46634"/>
    <lineage>
        <taxon>Eukaryota</taxon>
        <taxon>Fungi</taxon>
        <taxon>Dikarya</taxon>
        <taxon>Ascomycota</taxon>
        <taxon>Pezizomycotina</taxon>
        <taxon>Dothideomycetes</taxon>
        <taxon>Dothideomycetidae</taxon>
        <taxon>Dothideales</taxon>
        <taxon>Saccotheciaceae</taxon>
        <taxon>Aureobasidium</taxon>
    </lineage>
</organism>
<protein>
    <submittedName>
        <fullName evidence="2">Uncharacterized protein</fullName>
    </submittedName>
</protein>
<dbReference type="Proteomes" id="UP000779574">
    <property type="component" value="Unassembled WGS sequence"/>
</dbReference>
<accession>A0A9P8EWC9</accession>
<proteinExistence type="predicted"/>
<sequence length="369" mass="40062">MHAVAANTSVRCVLSLFQDPHPLTRSAYKFSQVAALSLLTRRPPSTTSLLYQISASSILTSAVVTSRSSLPVAALRSRPSTKLALLPLLRQKLTDLVPLPSGSTSVNSSSSDRSSRTNVAAPPHLSRPVLPLALLRTLLTMETESESPIAAGFSTDEPRTPLAVREILSNVGVVIEEAQDIIAKGFPGGEEILSSVSSSLTKATVRLLEKSHEYEAKVAQLEEQERARNAAANPLGEIPADLDPADTPAYLALIAQQLYQLQLRLDRAEVQQGTILQKLHDMEIVNQDLSLATAERLTENRTATHKDIRASCDEVNQSIQESRDAILEAQAARILSPPPSAIPNIKNRLRKRPADNNIRATSVSHRRKP</sequence>
<evidence type="ECO:0000256" key="1">
    <source>
        <dbReference type="SAM" id="MobiDB-lite"/>
    </source>
</evidence>
<reference evidence="2" key="1">
    <citation type="journal article" date="2021" name="J Fungi (Basel)">
        <title>Virulence traits and population genomics of the black yeast Aureobasidium melanogenum.</title>
        <authorList>
            <person name="Cernosa A."/>
            <person name="Sun X."/>
            <person name="Gostincar C."/>
            <person name="Fang C."/>
            <person name="Gunde-Cimerman N."/>
            <person name="Song Z."/>
        </authorList>
    </citation>
    <scope>NUCLEOTIDE SEQUENCE</scope>
    <source>
        <strain evidence="2">EXF-9911</strain>
    </source>
</reference>
<gene>
    <name evidence="2" type="ORF">KCU76_g710</name>
</gene>
<evidence type="ECO:0000313" key="3">
    <source>
        <dbReference type="Proteomes" id="UP000779574"/>
    </source>
</evidence>
<dbReference type="AlphaFoldDB" id="A0A9P8EWC9"/>
<evidence type="ECO:0000313" key="2">
    <source>
        <dbReference type="EMBL" id="KAG9700484.1"/>
    </source>
</evidence>
<name>A0A9P8EWC9_AURME</name>
<dbReference type="EMBL" id="JAHFXF010000015">
    <property type="protein sequence ID" value="KAG9700484.1"/>
    <property type="molecule type" value="Genomic_DNA"/>
</dbReference>
<comment type="caution">
    <text evidence="2">The sequence shown here is derived from an EMBL/GenBank/DDBJ whole genome shotgun (WGS) entry which is preliminary data.</text>
</comment>